<accession>A0A542DGL1</accession>
<evidence type="ECO:0000256" key="3">
    <source>
        <dbReference type="SAM" id="SignalP"/>
    </source>
</evidence>
<name>A0A542DGL1_AMYCI</name>
<gene>
    <name evidence="5" type="ORF">FB471_1889</name>
</gene>
<organism evidence="5 6">
    <name type="scientific">Amycolatopsis cihanbeyliensis</name>
    <dbReference type="NCBI Taxonomy" id="1128664"/>
    <lineage>
        <taxon>Bacteria</taxon>
        <taxon>Bacillati</taxon>
        <taxon>Actinomycetota</taxon>
        <taxon>Actinomycetes</taxon>
        <taxon>Pseudonocardiales</taxon>
        <taxon>Pseudonocardiaceae</taxon>
        <taxon>Amycolatopsis</taxon>
    </lineage>
</organism>
<feature type="chain" id="PRO_5022153531" description="Beta-lactamase" evidence="3">
    <location>
        <begin position="29"/>
        <end position="371"/>
    </location>
</feature>
<feature type="domain" description="Beta-lactamase class A catalytic" evidence="4">
    <location>
        <begin position="57"/>
        <end position="177"/>
    </location>
</feature>
<dbReference type="PANTHER" id="PTHR35333:SF3">
    <property type="entry name" value="BETA-LACTAMASE-TYPE TRANSPEPTIDASE FOLD CONTAINING PROTEIN"/>
    <property type="match status" value="1"/>
</dbReference>
<evidence type="ECO:0000313" key="5">
    <source>
        <dbReference type="EMBL" id="TQJ02171.1"/>
    </source>
</evidence>
<dbReference type="Proteomes" id="UP000320876">
    <property type="component" value="Unassembled WGS sequence"/>
</dbReference>
<dbReference type="GO" id="GO:0030655">
    <property type="term" value="P:beta-lactam antibiotic catabolic process"/>
    <property type="evidence" value="ECO:0007669"/>
    <property type="project" value="InterPro"/>
</dbReference>
<keyword evidence="6" id="KW-1185">Reference proteome</keyword>
<dbReference type="OrthoDB" id="503335at2"/>
<dbReference type="PROSITE" id="PS51318">
    <property type="entry name" value="TAT"/>
    <property type="match status" value="1"/>
</dbReference>
<evidence type="ECO:0000256" key="1">
    <source>
        <dbReference type="ARBA" id="ARBA00018879"/>
    </source>
</evidence>
<dbReference type="Pfam" id="PF13354">
    <property type="entry name" value="Beta-lactamase2"/>
    <property type="match status" value="1"/>
</dbReference>
<dbReference type="Gene3D" id="3.40.710.10">
    <property type="entry name" value="DD-peptidase/beta-lactamase superfamily"/>
    <property type="match status" value="1"/>
</dbReference>
<dbReference type="RefSeq" id="WP_141996965.1">
    <property type="nucleotide sequence ID" value="NZ_VFML01000001.1"/>
</dbReference>
<comment type="caution">
    <text evidence="5">The sequence shown here is derived from an EMBL/GenBank/DDBJ whole genome shotgun (WGS) entry which is preliminary data.</text>
</comment>
<dbReference type="EMBL" id="VFML01000001">
    <property type="protein sequence ID" value="TQJ02171.1"/>
    <property type="molecule type" value="Genomic_DNA"/>
</dbReference>
<dbReference type="InterPro" id="IPR000871">
    <property type="entry name" value="Beta-lactam_class-A"/>
</dbReference>
<evidence type="ECO:0000313" key="6">
    <source>
        <dbReference type="Proteomes" id="UP000320876"/>
    </source>
</evidence>
<sequence>MLTRRRLLTSAALAGSATLLLPSGVGTAAPAPTSTGTPRGWLDWIAAHRDSVGLVLDDGASGRVRHRPYAEQLLASTIKVVHLAAYATAAGRGLLDPRERVRVGDWELHHPYVGDGGAHLQALRWLGIETNELGHAADPEQRVELDRIVAAMIDFSDNAAADYLRVRLGDRALRAAAGAGGWYRPDLRSFQGEVLLLIFPEYAPPAGTPTLVRRMAGDRLARWFRVDPGFRERVLHRIPEMPRTPEEQWPWARQHGRGSAVELFRMHHTLAAGRFHPEPALPIVRDHLERALAGSVPPGGLGLGFKGGSLPRTLTMGMSLRWADGRTGTLALLLTDVAQERFADVPAFLRLGVSVLAEPDWRDRLARALRD</sequence>
<feature type="signal peptide" evidence="3">
    <location>
        <begin position="1"/>
        <end position="28"/>
    </location>
</feature>
<dbReference type="GO" id="GO:0008800">
    <property type="term" value="F:beta-lactamase activity"/>
    <property type="evidence" value="ECO:0007669"/>
    <property type="project" value="InterPro"/>
</dbReference>
<dbReference type="InterPro" id="IPR045155">
    <property type="entry name" value="Beta-lactam_cat"/>
</dbReference>
<reference evidence="5 6" key="1">
    <citation type="submission" date="2019-06" db="EMBL/GenBank/DDBJ databases">
        <title>Sequencing the genomes of 1000 actinobacteria strains.</title>
        <authorList>
            <person name="Klenk H.-P."/>
        </authorList>
    </citation>
    <scope>NUCLEOTIDE SEQUENCE [LARGE SCALE GENOMIC DNA]</scope>
    <source>
        <strain evidence="5 6">DSM 45679</strain>
    </source>
</reference>
<dbReference type="AlphaFoldDB" id="A0A542DGL1"/>
<dbReference type="PANTHER" id="PTHR35333">
    <property type="entry name" value="BETA-LACTAMASE"/>
    <property type="match status" value="1"/>
</dbReference>
<keyword evidence="3" id="KW-0732">Signal</keyword>
<dbReference type="GO" id="GO:0046677">
    <property type="term" value="P:response to antibiotic"/>
    <property type="evidence" value="ECO:0007669"/>
    <property type="project" value="InterPro"/>
</dbReference>
<evidence type="ECO:0000259" key="4">
    <source>
        <dbReference type="Pfam" id="PF13354"/>
    </source>
</evidence>
<dbReference type="SUPFAM" id="SSF56601">
    <property type="entry name" value="beta-lactamase/transpeptidase-like"/>
    <property type="match status" value="1"/>
</dbReference>
<dbReference type="InterPro" id="IPR006311">
    <property type="entry name" value="TAT_signal"/>
</dbReference>
<dbReference type="InterPro" id="IPR012338">
    <property type="entry name" value="Beta-lactam/transpept-like"/>
</dbReference>
<evidence type="ECO:0000256" key="2">
    <source>
        <dbReference type="ARBA" id="ARBA00030171"/>
    </source>
</evidence>
<protein>
    <recommendedName>
        <fullName evidence="1">Beta-lactamase</fullName>
    </recommendedName>
    <alternativeName>
        <fullName evidence="2">Penicillinase</fullName>
    </alternativeName>
</protein>
<proteinExistence type="predicted"/>